<dbReference type="PROSITE" id="PS50005">
    <property type="entry name" value="TPR"/>
    <property type="match status" value="2"/>
</dbReference>
<evidence type="ECO:0000256" key="2">
    <source>
        <dbReference type="PROSITE-ProRule" id="PRU00339"/>
    </source>
</evidence>
<keyword evidence="1" id="KW-0808">Transferase</keyword>
<accession>A0A0W7WNU9</accession>
<protein>
    <submittedName>
        <fullName evidence="3">Uncharacterized protein</fullName>
    </submittedName>
</protein>
<organism evidence="3 4">
    <name type="scientific">Pseudoponticoccus marisrubri</name>
    <dbReference type="NCBI Taxonomy" id="1685382"/>
    <lineage>
        <taxon>Bacteria</taxon>
        <taxon>Pseudomonadati</taxon>
        <taxon>Pseudomonadota</taxon>
        <taxon>Alphaproteobacteria</taxon>
        <taxon>Rhodobacterales</taxon>
        <taxon>Roseobacteraceae</taxon>
        <taxon>Pseudoponticoccus</taxon>
    </lineage>
</organism>
<dbReference type="STRING" id="1685382.AVJ23_00135"/>
<dbReference type="PANTHER" id="PTHR12788:SF10">
    <property type="entry name" value="PROTEIN-TYROSINE SULFOTRANSFERASE"/>
    <property type="match status" value="1"/>
</dbReference>
<dbReference type="SMART" id="SM00028">
    <property type="entry name" value="TPR"/>
    <property type="match status" value="6"/>
</dbReference>
<evidence type="ECO:0000256" key="1">
    <source>
        <dbReference type="ARBA" id="ARBA00022679"/>
    </source>
</evidence>
<dbReference type="RefSeq" id="WP_058860133.1">
    <property type="nucleotide sequence ID" value="NZ_LPXO01000001.1"/>
</dbReference>
<evidence type="ECO:0000313" key="4">
    <source>
        <dbReference type="Proteomes" id="UP000054396"/>
    </source>
</evidence>
<dbReference type="SUPFAM" id="SSF52540">
    <property type="entry name" value="P-loop containing nucleoside triphosphate hydrolases"/>
    <property type="match status" value="1"/>
</dbReference>
<comment type="caution">
    <text evidence="3">The sequence shown here is derived from an EMBL/GenBank/DDBJ whole genome shotgun (WGS) entry which is preliminary data.</text>
</comment>
<dbReference type="SUPFAM" id="SSF48452">
    <property type="entry name" value="TPR-like"/>
    <property type="match status" value="1"/>
</dbReference>
<dbReference type="InterPro" id="IPR019734">
    <property type="entry name" value="TPR_rpt"/>
</dbReference>
<sequence>MAGIDTALARARAHQRQGRLAEARALCRDVLMRFPRNRRAGQLLAGMEVGPPQHLLDQLVALHGRGDSAVATEEAARLLEVYPENFVLWQILGGALMAVDRVSEASRALGQAARLRPDLPEAARNHGVALLAGGALAAAETALDHARDLAPGDPLVLAHLGTLRQRQGRLVEAEESFRAALDRAPEQVEALIGLAYLRMLDGALEEAMALLDRALSLSPGAPVALNNFGVVQQALGRSDEARGLFARAVAAAPRYAEAWRNLAECPGPTDPQVMDRMAQLRTDPATTPEQRSHLCFGLAGQHDRRGEVARAFPLWVEGNALRKAQLGYEIGQDVALFDSLRALAAALPSALAPPARDAPVPIFILGLPRSGTTLVEQILTCHPDVAAGGELEVMNRLVAPFLSGAKKPTAQSHGALRDAYLDQLRGLSDGAPFVTDKMPQNFRYIPLIRAALPEARILHVVRDPRACCWSQFRTFFSGAGLGYANDLDDLVSYHALYRALMADWQARDPGCAHRVDYEALTRAPETQTRALLTHLGLGWHPACLAPQDNARHVLTASMAQVRKPVYAGSSRDWQRYASLIGFAFDALPGGGVS</sequence>
<evidence type="ECO:0000313" key="3">
    <source>
        <dbReference type="EMBL" id="KUF12183.1"/>
    </source>
</evidence>
<dbReference type="Pfam" id="PF13469">
    <property type="entry name" value="Sulfotransfer_3"/>
    <property type="match status" value="1"/>
</dbReference>
<dbReference type="InterPro" id="IPR026634">
    <property type="entry name" value="TPST-like"/>
</dbReference>
<gene>
    <name evidence="3" type="ORF">AVJ23_00135</name>
</gene>
<dbReference type="Gene3D" id="3.40.50.300">
    <property type="entry name" value="P-loop containing nucleotide triphosphate hydrolases"/>
    <property type="match status" value="1"/>
</dbReference>
<dbReference type="OrthoDB" id="9800698at2"/>
<reference evidence="3 4" key="1">
    <citation type="submission" date="2015-12" db="EMBL/GenBank/DDBJ databases">
        <authorList>
            <person name="Shamseldin A."/>
            <person name="Moawad H."/>
            <person name="Abd El-Rahim W.M."/>
            <person name="Sadowsky M.J."/>
        </authorList>
    </citation>
    <scope>NUCLEOTIDE SEQUENCE [LARGE SCALE GENOMIC DNA]</scope>
    <source>
        <strain evidence="3 4">SJ5A-1</strain>
    </source>
</reference>
<feature type="repeat" description="TPR" evidence="2">
    <location>
        <begin position="188"/>
        <end position="221"/>
    </location>
</feature>
<dbReference type="GO" id="GO:0008476">
    <property type="term" value="F:protein-tyrosine sulfotransferase activity"/>
    <property type="evidence" value="ECO:0007669"/>
    <property type="project" value="InterPro"/>
</dbReference>
<dbReference type="InterPro" id="IPR011990">
    <property type="entry name" value="TPR-like_helical_dom_sf"/>
</dbReference>
<keyword evidence="4" id="KW-1185">Reference proteome</keyword>
<dbReference type="PANTHER" id="PTHR12788">
    <property type="entry name" value="PROTEIN-TYROSINE SULFOTRANSFERASE 2"/>
    <property type="match status" value="1"/>
</dbReference>
<feature type="repeat" description="TPR" evidence="2">
    <location>
        <begin position="154"/>
        <end position="187"/>
    </location>
</feature>
<dbReference type="Gene3D" id="1.25.40.10">
    <property type="entry name" value="Tetratricopeptide repeat domain"/>
    <property type="match status" value="1"/>
</dbReference>
<dbReference type="Pfam" id="PF13432">
    <property type="entry name" value="TPR_16"/>
    <property type="match status" value="3"/>
</dbReference>
<keyword evidence="2" id="KW-0802">TPR repeat</keyword>
<dbReference type="InterPro" id="IPR027417">
    <property type="entry name" value="P-loop_NTPase"/>
</dbReference>
<dbReference type="EMBL" id="LPXO01000001">
    <property type="protein sequence ID" value="KUF12183.1"/>
    <property type="molecule type" value="Genomic_DNA"/>
</dbReference>
<name>A0A0W7WNU9_9RHOB</name>
<dbReference type="Proteomes" id="UP000054396">
    <property type="component" value="Unassembled WGS sequence"/>
</dbReference>
<proteinExistence type="predicted"/>
<dbReference type="AlphaFoldDB" id="A0A0W7WNU9"/>